<dbReference type="NCBIfam" id="TIGR00254">
    <property type="entry name" value="GGDEF"/>
    <property type="match status" value="1"/>
</dbReference>
<evidence type="ECO:0000259" key="5">
    <source>
        <dbReference type="PROSITE" id="PS50887"/>
    </source>
</evidence>
<dbReference type="PANTHER" id="PTHR45138">
    <property type="entry name" value="REGULATORY COMPONENTS OF SENSORY TRANSDUCTION SYSTEM"/>
    <property type="match status" value="1"/>
</dbReference>
<protein>
    <recommendedName>
        <fullName evidence="1">diguanylate cyclase</fullName>
        <ecNumber evidence="1">2.7.7.65</ecNumber>
    </recommendedName>
</protein>
<comment type="catalytic activity">
    <reaction evidence="2">
        <text>2 GTP = 3',3'-c-di-GMP + 2 diphosphate</text>
        <dbReference type="Rhea" id="RHEA:24898"/>
        <dbReference type="ChEBI" id="CHEBI:33019"/>
        <dbReference type="ChEBI" id="CHEBI:37565"/>
        <dbReference type="ChEBI" id="CHEBI:58805"/>
        <dbReference type="EC" id="2.7.7.65"/>
    </reaction>
</comment>
<dbReference type="GO" id="GO:0052621">
    <property type="term" value="F:diguanylate cyclase activity"/>
    <property type="evidence" value="ECO:0007669"/>
    <property type="project" value="UniProtKB-EC"/>
</dbReference>
<dbReference type="InterPro" id="IPR029787">
    <property type="entry name" value="Nucleotide_cyclase"/>
</dbReference>
<dbReference type="AlphaFoldDB" id="A0A4Q0Y491"/>
<accession>A0A4Q0Y491</accession>
<evidence type="ECO:0000256" key="4">
    <source>
        <dbReference type="SAM" id="Phobius"/>
    </source>
</evidence>
<organism evidence="6 7">
    <name type="scientific">Halarcobacter anaerophilus</name>
    <dbReference type="NCBI Taxonomy" id="877500"/>
    <lineage>
        <taxon>Bacteria</taxon>
        <taxon>Pseudomonadati</taxon>
        <taxon>Campylobacterota</taxon>
        <taxon>Epsilonproteobacteria</taxon>
        <taxon>Campylobacterales</taxon>
        <taxon>Arcobacteraceae</taxon>
        <taxon>Halarcobacter</taxon>
    </lineage>
</organism>
<evidence type="ECO:0000256" key="2">
    <source>
        <dbReference type="ARBA" id="ARBA00034247"/>
    </source>
</evidence>
<dbReference type="OrthoDB" id="5457582at2"/>
<keyword evidence="4" id="KW-0812">Transmembrane</keyword>
<dbReference type="Gene3D" id="3.30.70.270">
    <property type="match status" value="1"/>
</dbReference>
<proteinExistence type="predicted"/>
<name>A0A4Q0Y491_9BACT</name>
<dbReference type="SUPFAM" id="SSF55073">
    <property type="entry name" value="Nucleotide cyclase"/>
    <property type="match status" value="1"/>
</dbReference>
<feature type="domain" description="GGDEF" evidence="5">
    <location>
        <begin position="343"/>
        <end position="471"/>
    </location>
</feature>
<keyword evidence="3" id="KW-0175">Coiled coil</keyword>
<gene>
    <name evidence="6" type="ORF">CRV06_07365</name>
</gene>
<keyword evidence="7" id="KW-1185">Reference proteome</keyword>
<dbReference type="FunFam" id="3.30.70.270:FF:000001">
    <property type="entry name" value="Diguanylate cyclase domain protein"/>
    <property type="match status" value="1"/>
</dbReference>
<feature type="coiled-coil region" evidence="3">
    <location>
        <begin position="281"/>
        <end position="344"/>
    </location>
</feature>
<evidence type="ECO:0000256" key="1">
    <source>
        <dbReference type="ARBA" id="ARBA00012528"/>
    </source>
</evidence>
<dbReference type="PANTHER" id="PTHR45138:SF9">
    <property type="entry name" value="DIGUANYLATE CYCLASE DGCM-RELATED"/>
    <property type="match status" value="1"/>
</dbReference>
<comment type="caution">
    <text evidence="6">The sequence shown here is derived from an EMBL/GenBank/DDBJ whole genome shotgun (WGS) entry which is preliminary data.</text>
</comment>
<dbReference type="Proteomes" id="UP000290191">
    <property type="component" value="Unassembled WGS sequence"/>
</dbReference>
<keyword evidence="4" id="KW-1133">Transmembrane helix</keyword>
<dbReference type="PROSITE" id="PS50887">
    <property type="entry name" value="GGDEF"/>
    <property type="match status" value="1"/>
</dbReference>
<dbReference type="InterPro" id="IPR050469">
    <property type="entry name" value="Diguanylate_Cyclase"/>
</dbReference>
<evidence type="ECO:0000313" key="6">
    <source>
        <dbReference type="EMBL" id="RXJ63071.1"/>
    </source>
</evidence>
<dbReference type="RefSeq" id="WP_129081973.1">
    <property type="nucleotide sequence ID" value="NZ_CP041070.1"/>
</dbReference>
<feature type="transmembrane region" description="Helical" evidence="4">
    <location>
        <begin position="251"/>
        <end position="272"/>
    </location>
</feature>
<dbReference type="EC" id="2.7.7.65" evidence="1"/>
<reference evidence="6 7" key="1">
    <citation type="submission" date="2017-10" db="EMBL/GenBank/DDBJ databases">
        <title>Genomics of the genus Arcobacter.</title>
        <authorList>
            <person name="Perez-Cataluna A."/>
            <person name="Figueras M.J."/>
        </authorList>
    </citation>
    <scope>NUCLEOTIDE SEQUENCE [LARGE SCALE GENOMIC DNA]</scope>
    <source>
        <strain evidence="6 7">DSM 24636</strain>
    </source>
</reference>
<dbReference type="Gene3D" id="3.40.190.10">
    <property type="entry name" value="Periplasmic binding protein-like II"/>
    <property type="match status" value="2"/>
</dbReference>
<dbReference type="InterPro" id="IPR000160">
    <property type="entry name" value="GGDEF_dom"/>
</dbReference>
<evidence type="ECO:0000313" key="7">
    <source>
        <dbReference type="Proteomes" id="UP000290191"/>
    </source>
</evidence>
<evidence type="ECO:0000256" key="3">
    <source>
        <dbReference type="SAM" id="Coils"/>
    </source>
</evidence>
<dbReference type="SMART" id="SM00062">
    <property type="entry name" value="PBPb"/>
    <property type="match status" value="1"/>
</dbReference>
<dbReference type="SUPFAM" id="SSF53850">
    <property type="entry name" value="Periplasmic binding protein-like II"/>
    <property type="match status" value="1"/>
</dbReference>
<dbReference type="CDD" id="cd01949">
    <property type="entry name" value="GGDEF"/>
    <property type="match status" value="1"/>
</dbReference>
<sequence>MEKLFLLLIILIFPFFLSANDKEIHKVAVVKNWEPYYFVNENGKPEGYAIELFEKVAKSIDLKYEYIIVDDFDEVFKLFEEKKADIIPNIGITQSRENLFLFTQETDSFFINIYKKTNATYKNIKDLKDKKIGVVKRNICNKLINKDLTNQKIYFKHFEDMLTALKMDKIDAFCYPQPLIEHELTSSLIVPFPRSIKEIKRGIGVSKAQFHLLPKFNEAITQLKLDGEYKKIYEKWFGKKSFIQLSKSETIFLIITFFGVSLTTLIVIFYFLSKKRWLITKDILQEEIKNKTNILKIQNQRLKTIHRKLKERTYKDGLTNIYNRKFFNEKLNELLSLYKRYEDKFSFLIFDIDDFKAINDTYGHAAGDKVLIDLTSLVSSHIRANDYFFRVGGEEFVVLLSQTSFQEAQEVAQKIRIIIEKELNCIKNRKVTVSIGLTEVNEGDDIETIYKRADSLLYKAKNRGKNRVVIK</sequence>
<dbReference type="Pfam" id="PF00497">
    <property type="entry name" value="SBP_bac_3"/>
    <property type="match status" value="1"/>
</dbReference>
<dbReference type="STRING" id="877500.GCA_000935065_01680"/>
<dbReference type="InterPro" id="IPR001638">
    <property type="entry name" value="Solute-binding_3/MltF_N"/>
</dbReference>
<keyword evidence="4" id="KW-0472">Membrane</keyword>
<dbReference type="SMART" id="SM00267">
    <property type="entry name" value="GGDEF"/>
    <property type="match status" value="1"/>
</dbReference>
<dbReference type="InterPro" id="IPR043128">
    <property type="entry name" value="Rev_trsase/Diguanyl_cyclase"/>
</dbReference>
<dbReference type="Pfam" id="PF00990">
    <property type="entry name" value="GGDEF"/>
    <property type="match status" value="1"/>
</dbReference>
<dbReference type="EMBL" id="PDKO01000005">
    <property type="protein sequence ID" value="RXJ63071.1"/>
    <property type="molecule type" value="Genomic_DNA"/>
</dbReference>